<reference evidence="3" key="1">
    <citation type="submission" date="2009-09" db="EMBL/GenBank/DDBJ databases">
        <title>The complete chromosome of Sebaldella termitidis ATCC 33386.</title>
        <authorList>
            <consortium name="US DOE Joint Genome Institute (JGI-PGF)"/>
            <person name="Lucas S."/>
            <person name="Copeland A."/>
            <person name="Lapidus A."/>
            <person name="Glavina del Rio T."/>
            <person name="Dalin E."/>
            <person name="Tice H."/>
            <person name="Bruce D."/>
            <person name="Goodwin L."/>
            <person name="Pitluck S."/>
            <person name="Kyrpides N."/>
            <person name="Mavromatis K."/>
            <person name="Ivanova N."/>
            <person name="Mikhailova N."/>
            <person name="Sims D."/>
            <person name="Meincke L."/>
            <person name="Brettin T."/>
            <person name="Detter J.C."/>
            <person name="Han C."/>
            <person name="Larimer F."/>
            <person name="Land M."/>
            <person name="Hauser L."/>
            <person name="Markowitz V."/>
            <person name="Cheng J.F."/>
            <person name="Hugenholtz P."/>
            <person name="Woyke T."/>
            <person name="Wu D."/>
            <person name="Eisen J.A."/>
        </authorList>
    </citation>
    <scope>NUCLEOTIDE SEQUENCE [LARGE SCALE GENOMIC DNA]</scope>
    <source>
        <strain evidence="3">ATCC 33386 / NCTC 11300</strain>
    </source>
</reference>
<accession>D1APG6</accession>
<dbReference type="STRING" id="526218.Sterm_3159"/>
<evidence type="ECO:0000313" key="2">
    <source>
        <dbReference type="EMBL" id="ACZ10000.1"/>
    </source>
</evidence>
<dbReference type="PANTHER" id="PTHR47738:SF3">
    <property type="entry name" value="PHOSPHOTRANSFERASE SYSTEM MANNITOL_FRUCTOSE-SPECIFIC IIA DOMAIN CONTAINING PROTEIN"/>
    <property type="match status" value="1"/>
</dbReference>
<dbReference type="SUPFAM" id="SSF55804">
    <property type="entry name" value="Phoshotransferase/anion transport protein"/>
    <property type="match status" value="1"/>
</dbReference>
<evidence type="ECO:0000313" key="3">
    <source>
        <dbReference type="Proteomes" id="UP000000845"/>
    </source>
</evidence>
<dbReference type="RefSeq" id="WP_012862582.1">
    <property type="nucleotide sequence ID" value="NC_013517.1"/>
</dbReference>
<protein>
    <submittedName>
        <fullName evidence="2">PTS IIA-like nitrogen-regulatory protein PtsN</fullName>
    </submittedName>
</protein>
<dbReference type="Gene3D" id="3.40.930.10">
    <property type="entry name" value="Mannitol-specific EII, Chain A"/>
    <property type="match status" value="1"/>
</dbReference>
<dbReference type="eggNOG" id="COG1762">
    <property type="taxonomic scope" value="Bacteria"/>
</dbReference>
<name>D1APG6_SEBTE</name>
<dbReference type="CDD" id="cd00211">
    <property type="entry name" value="PTS_IIA_fru"/>
    <property type="match status" value="1"/>
</dbReference>
<dbReference type="InterPro" id="IPR016152">
    <property type="entry name" value="PTrfase/Anion_transptr"/>
</dbReference>
<dbReference type="InterPro" id="IPR051541">
    <property type="entry name" value="PTS_SugarTrans_NitroReg"/>
</dbReference>
<dbReference type="PROSITE" id="PS51094">
    <property type="entry name" value="PTS_EIIA_TYPE_2"/>
    <property type="match status" value="1"/>
</dbReference>
<dbReference type="Pfam" id="PF00359">
    <property type="entry name" value="PTS_EIIA_2"/>
    <property type="match status" value="1"/>
</dbReference>
<dbReference type="PANTHER" id="PTHR47738">
    <property type="entry name" value="PTS SYSTEM FRUCTOSE-LIKE EIIA COMPONENT-RELATED"/>
    <property type="match status" value="1"/>
</dbReference>
<sequence length="154" mass="18031">MAIIENLDKKYIFLHRDFGNKEDVFHFINGILLEDGYVTEEYLPKVLERENTFPTGMELEKINVAIPHIDSKYILKENLFVITSKKGIEFNNAENNGEKLNVKIIFGLLIREHNTHINFLVKLIELFQENDKLEQILESSDKDEVIKILKDVLK</sequence>
<evidence type="ECO:0000259" key="1">
    <source>
        <dbReference type="PROSITE" id="PS51094"/>
    </source>
</evidence>
<organism evidence="2 3">
    <name type="scientific">Sebaldella termitidis (strain ATCC 33386 / NCTC 11300)</name>
    <dbReference type="NCBI Taxonomy" id="526218"/>
    <lineage>
        <taxon>Bacteria</taxon>
        <taxon>Fusobacteriati</taxon>
        <taxon>Fusobacteriota</taxon>
        <taxon>Fusobacteriia</taxon>
        <taxon>Fusobacteriales</taxon>
        <taxon>Leptotrichiaceae</taxon>
        <taxon>Sebaldella</taxon>
    </lineage>
</organism>
<dbReference type="AlphaFoldDB" id="D1APG6"/>
<dbReference type="EMBL" id="CP001739">
    <property type="protein sequence ID" value="ACZ10000.1"/>
    <property type="molecule type" value="Genomic_DNA"/>
</dbReference>
<dbReference type="HOGENOM" id="CLU_072531_6_0_0"/>
<dbReference type="Proteomes" id="UP000000845">
    <property type="component" value="Chromosome"/>
</dbReference>
<reference evidence="2 3" key="2">
    <citation type="journal article" date="2010" name="Stand. Genomic Sci.">
        <title>Complete genome sequence of Sebaldella termitidis type strain (NCTC 11300).</title>
        <authorList>
            <person name="Harmon-Smith M."/>
            <person name="Celia L."/>
            <person name="Chertkov O."/>
            <person name="Lapidus A."/>
            <person name="Copeland A."/>
            <person name="Glavina Del Rio T."/>
            <person name="Nolan M."/>
            <person name="Lucas S."/>
            <person name="Tice H."/>
            <person name="Cheng J.F."/>
            <person name="Han C."/>
            <person name="Detter J.C."/>
            <person name="Bruce D."/>
            <person name="Goodwin L."/>
            <person name="Pitluck S."/>
            <person name="Pati A."/>
            <person name="Liolios K."/>
            <person name="Ivanova N."/>
            <person name="Mavromatis K."/>
            <person name="Mikhailova N."/>
            <person name="Chen A."/>
            <person name="Palaniappan K."/>
            <person name="Land M."/>
            <person name="Hauser L."/>
            <person name="Chang Y.J."/>
            <person name="Jeffries C.D."/>
            <person name="Brettin T."/>
            <person name="Goker M."/>
            <person name="Beck B."/>
            <person name="Bristow J."/>
            <person name="Eisen J.A."/>
            <person name="Markowitz V."/>
            <person name="Hugenholtz P."/>
            <person name="Kyrpides N.C."/>
            <person name="Klenk H.P."/>
            <person name="Chen F."/>
        </authorList>
    </citation>
    <scope>NUCLEOTIDE SEQUENCE [LARGE SCALE GENOMIC DNA]</scope>
    <source>
        <strain evidence="3">ATCC 33386 / NCTC 11300</strain>
    </source>
</reference>
<dbReference type="InterPro" id="IPR002178">
    <property type="entry name" value="PTS_EIIA_type-2_dom"/>
</dbReference>
<proteinExistence type="predicted"/>
<gene>
    <name evidence="2" type="ordered locus">Sterm_3159</name>
</gene>
<feature type="domain" description="PTS EIIA type-2" evidence="1">
    <location>
        <begin position="5"/>
        <end position="152"/>
    </location>
</feature>
<keyword evidence="3" id="KW-1185">Reference proteome</keyword>
<dbReference type="KEGG" id="str:Sterm_3159"/>